<keyword evidence="1" id="KW-1133">Transmembrane helix</keyword>
<accession>A0A0X3API3</accession>
<evidence type="ECO:0000313" key="3">
    <source>
        <dbReference type="Proteomes" id="UP000182761"/>
    </source>
</evidence>
<proteinExistence type="predicted"/>
<protein>
    <recommendedName>
        <fullName evidence="4">C4-dicarboxylate ABC transporter</fullName>
    </recommendedName>
</protein>
<keyword evidence="3" id="KW-1185">Reference proteome</keyword>
<feature type="transmembrane region" description="Helical" evidence="1">
    <location>
        <begin position="37"/>
        <end position="54"/>
    </location>
</feature>
<feature type="transmembrane region" description="Helical" evidence="1">
    <location>
        <begin position="7"/>
        <end position="25"/>
    </location>
</feature>
<dbReference type="EMBL" id="FCOR01000005">
    <property type="protein sequence ID" value="CVK16057.1"/>
    <property type="molecule type" value="Genomic_DNA"/>
</dbReference>
<keyword evidence="1" id="KW-0812">Transmembrane</keyword>
<reference evidence="2 3" key="1">
    <citation type="submission" date="2016-01" db="EMBL/GenBank/DDBJ databases">
        <authorList>
            <person name="McClelland M."/>
            <person name="Jain A."/>
            <person name="Saraogi P."/>
            <person name="Mendelson R."/>
            <person name="Westerman R."/>
            <person name="SanMiguel P."/>
            <person name="Csonka L."/>
        </authorList>
    </citation>
    <scope>NUCLEOTIDE SEQUENCE [LARGE SCALE GENOMIC DNA]</scope>
    <source>
        <strain evidence="2 3">R-53146</strain>
    </source>
</reference>
<organism evidence="2 3">
    <name type="scientific">Apibacter mensalis</name>
    <dbReference type="NCBI Taxonomy" id="1586267"/>
    <lineage>
        <taxon>Bacteria</taxon>
        <taxon>Pseudomonadati</taxon>
        <taxon>Bacteroidota</taxon>
        <taxon>Flavobacteriia</taxon>
        <taxon>Flavobacteriales</taxon>
        <taxon>Weeksellaceae</taxon>
        <taxon>Apibacter</taxon>
    </lineage>
</organism>
<dbReference type="AlphaFoldDB" id="A0A0X3API3"/>
<evidence type="ECO:0000256" key="1">
    <source>
        <dbReference type="SAM" id="Phobius"/>
    </source>
</evidence>
<evidence type="ECO:0000313" key="2">
    <source>
        <dbReference type="EMBL" id="CVK16057.1"/>
    </source>
</evidence>
<gene>
    <name evidence="2" type="ORF">Ga0061079_10511</name>
</gene>
<dbReference type="Proteomes" id="UP000182761">
    <property type="component" value="Unassembled WGS sequence"/>
</dbReference>
<evidence type="ECO:0008006" key="4">
    <source>
        <dbReference type="Google" id="ProtNLM"/>
    </source>
</evidence>
<keyword evidence="1" id="KW-0472">Membrane</keyword>
<sequence>MKLSYKSLSLFIGIGYFIIGILIIVYKKFFIELELEYSWILGTLFILYGSFRAYRSAIYIRNNE</sequence>
<name>A0A0X3API3_9FLAO</name>
<dbReference type="STRING" id="1586267.GCA_001418685_00896"/>